<feature type="non-terminal residue" evidence="1">
    <location>
        <position position="70"/>
    </location>
</feature>
<dbReference type="EMBL" id="HACG01010625">
    <property type="protein sequence ID" value="CEK57490.1"/>
    <property type="molecule type" value="Transcribed_RNA"/>
</dbReference>
<dbReference type="AlphaFoldDB" id="A0A0B6YPW5"/>
<protein>
    <submittedName>
        <fullName evidence="1">Uncharacterized protein</fullName>
    </submittedName>
</protein>
<name>A0A0B6YPW5_9EUPU</name>
<reference evidence="1" key="1">
    <citation type="submission" date="2014-12" db="EMBL/GenBank/DDBJ databases">
        <title>Insight into the proteome of Arion vulgaris.</title>
        <authorList>
            <person name="Aradska J."/>
            <person name="Bulat T."/>
            <person name="Smidak R."/>
            <person name="Sarate P."/>
            <person name="Gangsoo J."/>
            <person name="Sialana F."/>
            <person name="Bilban M."/>
            <person name="Lubec G."/>
        </authorList>
    </citation>
    <scope>NUCLEOTIDE SEQUENCE</scope>
    <source>
        <tissue evidence="1">Skin</tissue>
    </source>
</reference>
<sequence>EDLYAVVTDQLRFNFDINTTLFLMSSKEAMNNCNFNSAKHMTAVSIGDNRQEYYYNLNHTGSFYFADINT</sequence>
<accession>A0A0B6YPW5</accession>
<organism evidence="1">
    <name type="scientific">Arion vulgaris</name>
    <dbReference type="NCBI Taxonomy" id="1028688"/>
    <lineage>
        <taxon>Eukaryota</taxon>
        <taxon>Metazoa</taxon>
        <taxon>Spiralia</taxon>
        <taxon>Lophotrochozoa</taxon>
        <taxon>Mollusca</taxon>
        <taxon>Gastropoda</taxon>
        <taxon>Heterobranchia</taxon>
        <taxon>Euthyneura</taxon>
        <taxon>Panpulmonata</taxon>
        <taxon>Eupulmonata</taxon>
        <taxon>Stylommatophora</taxon>
        <taxon>Helicina</taxon>
        <taxon>Arionoidea</taxon>
        <taxon>Arionidae</taxon>
        <taxon>Arion</taxon>
    </lineage>
</organism>
<evidence type="ECO:0000313" key="1">
    <source>
        <dbReference type="EMBL" id="CEK57490.1"/>
    </source>
</evidence>
<proteinExistence type="predicted"/>
<feature type="non-terminal residue" evidence="1">
    <location>
        <position position="1"/>
    </location>
</feature>
<gene>
    <name evidence="1" type="primary">ORF30296</name>
</gene>